<dbReference type="PANTHER" id="PTHR43649">
    <property type="entry name" value="ARABINOSE-BINDING PROTEIN-RELATED"/>
    <property type="match status" value="1"/>
</dbReference>
<evidence type="ECO:0000313" key="3">
    <source>
        <dbReference type="EMBL" id="MBB6673461.1"/>
    </source>
</evidence>
<dbReference type="InterPro" id="IPR006059">
    <property type="entry name" value="SBP"/>
</dbReference>
<accession>A0A7X0RTX9</accession>
<dbReference type="PANTHER" id="PTHR43649:SF17">
    <property type="entry name" value="ABC TRANSPORTER SOLUTE BINDING PROTEIN-SUGAR TRANSPORT"/>
    <property type="match status" value="1"/>
</dbReference>
<dbReference type="CDD" id="cd13580">
    <property type="entry name" value="PBP2_AlgQ_like_1"/>
    <property type="match status" value="1"/>
</dbReference>
<dbReference type="InterPro" id="IPR050490">
    <property type="entry name" value="Bact_solute-bd_prot1"/>
</dbReference>
<comment type="caution">
    <text evidence="3">The sequence shown here is derived from an EMBL/GenBank/DDBJ whole genome shotgun (WGS) entry which is preliminary data.</text>
</comment>
<evidence type="ECO:0000256" key="1">
    <source>
        <dbReference type="SAM" id="MobiDB-lite"/>
    </source>
</evidence>
<dbReference type="Pfam" id="PF13416">
    <property type="entry name" value="SBP_bac_8"/>
    <property type="match status" value="1"/>
</dbReference>
<sequence>MAMENKKWLTSLLCASLAVSVSACGPSKGASPSADPSASMGASAAATTGGKEAKPQLHALNIWMKDDYNTYPVAKLIEEKTGYKVKYDMLPQDKANDKLNLLMASGESYDLVTIGGDRSLYGDYAKKGALVDLGPLIEQYGPNIQDKLSQDSLDALKIDGKIYGIGNRSSAFASYGLMIRTDWLEKVGMQAPATVDEFTQVLKAFKEKDPGGNGDKGYPFTITGDSPMVTDLMGAFNLANYWTDIDGKLVPPPLNPGFEGYLNYMAGLYKDGLLDKEFAVNKDATMKEKFTSGKIGVVSLGWWDIPTVTDALQKNFPDAKIAYLPALKGPDGKMGLGMGGGFDRISFIPKSSKHPEDAIKWINAKLDDDLFKEIAIGEEGKHYTVKDGAYSPILPAFNDERNQANNYLTGVDEKNYPIYWQARVKKDMRLYEGFNYLNNVLPAEARLVDPLALAPSMPINSKNSAAMTQLLNDYMVKVFVGEEPVSGLPDFIKKFNATGGQENEVEINAWYATVKK</sequence>
<dbReference type="SUPFAM" id="SSF53850">
    <property type="entry name" value="Periplasmic binding protein-like II"/>
    <property type="match status" value="1"/>
</dbReference>
<feature type="chain" id="PRO_5039180817" evidence="2">
    <location>
        <begin position="24"/>
        <end position="516"/>
    </location>
</feature>
<feature type="region of interest" description="Disordered" evidence="1">
    <location>
        <begin position="28"/>
        <end position="49"/>
    </location>
</feature>
<evidence type="ECO:0000256" key="2">
    <source>
        <dbReference type="SAM" id="SignalP"/>
    </source>
</evidence>
<dbReference type="RefSeq" id="WP_185671320.1">
    <property type="nucleotide sequence ID" value="NZ_JACJVP010000039.1"/>
</dbReference>
<organism evidence="3 4">
    <name type="scientific">Cohnella nanjingensis</name>
    <dbReference type="NCBI Taxonomy" id="1387779"/>
    <lineage>
        <taxon>Bacteria</taxon>
        <taxon>Bacillati</taxon>
        <taxon>Bacillota</taxon>
        <taxon>Bacilli</taxon>
        <taxon>Bacillales</taxon>
        <taxon>Paenibacillaceae</taxon>
        <taxon>Cohnella</taxon>
    </lineage>
</organism>
<keyword evidence="4" id="KW-1185">Reference proteome</keyword>
<dbReference type="EMBL" id="JACJVP010000039">
    <property type="protein sequence ID" value="MBB6673461.1"/>
    <property type="molecule type" value="Genomic_DNA"/>
</dbReference>
<gene>
    <name evidence="3" type="ORF">H7C19_22540</name>
</gene>
<keyword evidence="2" id="KW-0732">Signal</keyword>
<dbReference type="PROSITE" id="PS51257">
    <property type="entry name" value="PROKAR_LIPOPROTEIN"/>
    <property type="match status" value="1"/>
</dbReference>
<dbReference type="AlphaFoldDB" id="A0A7X0RTX9"/>
<dbReference type="Proteomes" id="UP000547209">
    <property type="component" value="Unassembled WGS sequence"/>
</dbReference>
<proteinExistence type="predicted"/>
<dbReference type="Gene3D" id="3.40.190.10">
    <property type="entry name" value="Periplasmic binding protein-like II"/>
    <property type="match status" value="2"/>
</dbReference>
<reference evidence="3 4" key="1">
    <citation type="submission" date="2020-08" db="EMBL/GenBank/DDBJ databases">
        <title>Cohnella phylogeny.</title>
        <authorList>
            <person name="Dunlap C."/>
        </authorList>
    </citation>
    <scope>NUCLEOTIDE SEQUENCE [LARGE SCALE GENOMIC DNA]</scope>
    <source>
        <strain evidence="3 4">DSM 28246</strain>
    </source>
</reference>
<name>A0A7X0RTX9_9BACL</name>
<evidence type="ECO:0000313" key="4">
    <source>
        <dbReference type="Proteomes" id="UP000547209"/>
    </source>
</evidence>
<protein>
    <submittedName>
        <fullName evidence="3">Extracellular solute-binding protein</fullName>
    </submittedName>
</protein>
<feature type="signal peptide" evidence="2">
    <location>
        <begin position="1"/>
        <end position="23"/>
    </location>
</feature>